<dbReference type="PANTHER" id="PTHR10036">
    <property type="entry name" value="CD59 GLYCOPROTEIN"/>
    <property type="match status" value="1"/>
</dbReference>
<evidence type="ECO:0000256" key="2">
    <source>
        <dbReference type="ARBA" id="ARBA00023157"/>
    </source>
</evidence>
<keyword evidence="1 3" id="KW-0732">Signal</keyword>
<evidence type="ECO:0000313" key="5">
    <source>
        <dbReference type="EMBL" id="VDI07249.1"/>
    </source>
</evidence>
<reference evidence="5" key="1">
    <citation type="submission" date="2018-11" db="EMBL/GenBank/DDBJ databases">
        <authorList>
            <person name="Alioto T."/>
            <person name="Alioto T."/>
        </authorList>
    </citation>
    <scope>NUCLEOTIDE SEQUENCE</scope>
</reference>
<feature type="domain" description="Snake toxin/toxin-like" evidence="4">
    <location>
        <begin position="23"/>
        <end position="104"/>
    </location>
</feature>
<dbReference type="AlphaFoldDB" id="A0A8B6CLC7"/>
<dbReference type="Proteomes" id="UP000596742">
    <property type="component" value="Unassembled WGS sequence"/>
</dbReference>
<evidence type="ECO:0000313" key="6">
    <source>
        <dbReference type="Proteomes" id="UP000596742"/>
    </source>
</evidence>
<dbReference type="EMBL" id="UYJE01002028">
    <property type="protein sequence ID" value="VDI07249.1"/>
    <property type="molecule type" value="Genomic_DNA"/>
</dbReference>
<evidence type="ECO:0000259" key="4">
    <source>
        <dbReference type="Pfam" id="PF00087"/>
    </source>
</evidence>
<keyword evidence="6" id="KW-1185">Reference proteome</keyword>
<dbReference type="PANTHER" id="PTHR10036:SF3">
    <property type="entry name" value="PROTEIN SLEEPLESS-RELATED"/>
    <property type="match status" value="1"/>
</dbReference>
<dbReference type="InterPro" id="IPR035076">
    <property type="entry name" value="Toxin/TOLIP"/>
</dbReference>
<dbReference type="Pfam" id="PF00087">
    <property type="entry name" value="Toxin_TOLIP"/>
    <property type="match status" value="1"/>
</dbReference>
<sequence>MRKIWWISLLLILHFKEIRCVVSCYTCIEGESNTRCNNAGTITCDSISQTCYTEITRRPLVVKRYTKGCMDIMDCMTKMNLNDKMTCDETPSKCTYCCTTDLCNASNKSTYIKIMKILYPLAFIFIHFRWTFI</sequence>
<accession>A0A8B6CLC7</accession>
<gene>
    <name evidence="5" type="ORF">MGAL_10B086978</name>
</gene>
<feature type="signal peptide" evidence="3">
    <location>
        <begin position="1"/>
        <end position="20"/>
    </location>
</feature>
<dbReference type="OrthoDB" id="6045811at2759"/>
<proteinExistence type="predicted"/>
<comment type="caution">
    <text evidence="5">The sequence shown here is derived from an EMBL/GenBank/DDBJ whole genome shotgun (WGS) entry which is preliminary data.</text>
</comment>
<organism evidence="5 6">
    <name type="scientific">Mytilus galloprovincialis</name>
    <name type="common">Mediterranean mussel</name>
    <dbReference type="NCBI Taxonomy" id="29158"/>
    <lineage>
        <taxon>Eukaryota</taxon>
        <taxon>Metazoa</taxon>
        <taxon>Spiralia</taxon>
        <taxon>Lophotrochozoa</taxon>
        <taxon>Mollusca</taxon>
        <taxon>Bivalvia</taxon>
        <taxon>Autobranchia</taxon>
        <taxon>Pteriomorphia</taxon>
        <taxon>Mytilida</taxon>
        <taxon>Mytiloidea</taxon>
        <taxon>Mytilidae</taxon>
        <taxon>Mytilinae</taxon>
        <taxon>Mytilus</taxon>
    </lineage>
</organism>
<name>A0A8B6CLC7_MYTGA</name>
<dbReference type="SUPFAM" id="SSF57302">
    <property type="entry name" value="Snake toxin-like"/>
    <property type="match status" value="1"/>
</dbReference>
<dbReference type="InterPro" id="IPR045860">
    <property type="entry name" value="Snake_toxin-like_sf"/>
</dbReference>
<evidence type="ECO:0000256" key="1">
    <source>
        <dbReference type="ARBA" id="ARBA00022729"/>
    </source>
</evidence>
<evidence type="ECO:0000256" key="3">
    <source>
        <dbReference type="SAM" id="SignalP"/>
    </source>
</evidence>
<feature type="chain" id="PRO_5032711402" description="Snake toxin/toxin-like domain-containing protein" evidence="3">
    <location>
        <begin position="21"/>
        <end position="133"/>
    </location>
</feature>
<keyword evidence="2" id="KW-1015">Disulfide bond</keyword>
<protein>
    <recommendedName>
        <fullName evidence="4">Snake toxin/toxin-like domain-containing protein</fullName>
    </recommendedName>
</protein>
<dbReference type="Gene3D" id="2.10.60.10">
    <property type="entry name" value="CD59"/>
    <property type="match status" value="1"/>
</dbReference>